<evidence type="ECO:0000313" key="2">
    <source>
        <dbReference type="Proteomes" id="UP000664132"/>
    </source>
</evidence>
<accession>A0A8H7W2P1</accession>
<evidence type="ECO:0000313" key="1">
    <source>
        <dbReference type="EMBL" id="KAG4414925.1"/>
    </source>
</evidence>
<dbReference type="AlphaFoldDB" id="A0A8H7W2P1"/>
<protein>
    <submittedName>
        <fullName evidence="1">Uncharacterized protein</fullName>
    </submittedName>
</protein>
<organism evidence="1 2">
    <name type="scientific">Cadophora malorum</name>
    <dbReference type="NCBI Taxonomy" id="108018"/>
    <lineage>
        <taxon>Eukaryota</taxon>
        <taxon>Fungi</taxon>
        <taxon>Dikarya</taxon>
        <taxon>Ascomycota</taxon>
        <taxon>Pezizomycotina</taxon>
        <taxon>Leotiomycetes</taxon>
        <taxon>Helotiales</taxon>
        <taxon>Ploettnerulaceae</taxon>
        <taxon>Cadophora</taxon>
    </lineage>
</organism>
<proteinExistence type="predicted"/>
<comment type="caution">
    <text evidence="1">The sequence shown here is derived from an EMBL/GenBank/DDBJ whole genome shotgun (WGS) entry which is preliminary data.</text>
</comment>
<reference evidence="1" key="1">
    <citation type="submission" date="2021-02" db="EMBL/GenBank/DDBJ databases">
        <title>Genome sequence Cadophora malorum strain M34.</title>
        <authorList>
            <person name="Stefanovic E."/>
            <person name="Vu D."/>
            <person name="Scully C."/>
            <person name="Dijksterhuis J."/>
            <person name="Roader J."/>
            <person name="Houbraken J."/>
        </authorList>
    </citation>
    <scope>NUCLEOTIDE SEQUENCE</scope>
    <source>
        <strain evidence="1">M34</strain>
    </source>
</reference>
<dbReference type="OrthoDB" id="4757095at2759"/>
<dbReference type="EMBL" id="JAFJYH010000243">
    <property type="protein sequence ID" value="KAG4414925.1"/>
    <property type="molecule type" value="Genomic_DNA"/>
</dbReference>
<keyword evidence="2" id="KW-1185">Reference proteome</keyword>
<sequence length="234" mass="27341">MEALLQAPHDGSSISSRSWKVLSYVGSIIQDLNVTLRLPLACYAELEHHNSSPCDGSTVMPSAATLSWIAMWQAICDLQHLRRLHVWLDHENQSSWSLVNERLVLSDVFNILEERLKAHSQDKTFDVHFNMPKLHPRLSSPATHFSEASHLPSFKIERRFRQRYHSIEWAPQQFNEVLKADFPILWEIGEMEQEFGMTMEELEDYEKMMWDRGDGVERFALEIYGLENVHYEPM</sequence>
<gene>
    <name evidence="1" type="ORF">IFR04_011948</name>
</gene>
<name>A0A8H7W2P1_9HELO</name>
<dbReference type="Proteomes" id="UP000664132">
    <property type="component" value="Unassembled WGS sequence"/>
</dbReference>